<dbReference type="PANTHER" id="PTHR42923">
    <property type="entry name" value="PROTOPORPHYRINOGEN OXIDASE"/>
    <property type="match status" value="1"/>
</dbReference>
<reference evidence="2 3" key="1">
    <citation type="journal article" date="2016" name="Nat. Commun.">
        <title>Thousands of microbial genomes shed light on interconnected biogeochemical processes in an aquifer system.</title>
        <authorList>
            <person name="Anantharaman K."/>
            <person name="Brown C.T."/>
            <person name="Hug L.A."/>
            <person name="Sharon I."/>
            <person name="Castelle C.J."/>
            <person name="Probst A.J."/>
            <person name="Thomas B.C."/>
            <person name="Singh A."/>
            <person name="Wilkins M.J."/>
            <person name="Karaoz U."/>
            <person name="Brodie E.L."/>
            <person name="Williams K.H."/>
            <person name="Hubbard S.S."/>
            <person name="Banfield J.F."/>
        </authorList>
    </citation>
    <scope>NUCLEOTIDE SEQUENCE [LARGE SCALE GENOMIC DNA]</scope>
</reference>
<gene>
    <name evidence="2" type="ORF">A2074_05120</name>
</gene>
<dbReference type="SUPFAM" id="SSF54373">
    <property type="entry name" value="FAD-linked reductases, C-terminal domain"/>
    <property type="match status" value="1"/>
</dbReference>
<dbReference type="Pfam" id="PF01593">
    <property type="entry name" value="Amino_oxidase"/>
    <property type="match status" value="1"/>
</dbReference>
<organism evidence="2 3">
    <name type="scientific">Candidatus Aquicultor primus</name>
    <dbReference type="NCBI Taxonomy" id="1797195"/>
    <lineage>
        <taxon>Bacteria</taxon>
        <taxon>Bacillati</taxon>
        <taxon>Actinomycetota</taxon>
        <taxon>Candidatus Aquicultoria</taxon>
        <taxon>Candidatus Aquicultorales</taxon>
        <taxon>Candidatus Aquicultoraceae</taxon>
        <taxon>Candidatus Aquicultor</taxon>
    </lineage>
</organism>
<evidence type="ECO:0000259" key="1">
    <source>
        <dbReference type="Pfam" id="PF01593"/>
    </source>
</evidence>
<evidence type="ECO:0000313" key="3">
    <source>
        <dbReference type="Proteomes" id="UP000178086"/>
    </source>
</evidence>
<dbReference type="InterPro" id="IPR036188">
    <property type="entry name" value="FAD/NAD-bd_sf"/>
</dbReference>
<comment type="caution">
    <text evidence="2">The sequence shown here is derived from an EMBL/GenBank/DDBJ whole genome shotgun (WGS) entry which is preliminary data.</text>
</comment>
<dbReference type="Proteomes" id="UP000178086">
    <property type="component" value="Unassembled WGS sequence"/>
</dbReference>
<dbReference type="GO" id="GO:0016491">
    <property type="term" value="F:oxidoreductase activity"/>
    <property type="evidence" value="ECO:0007669"/>
    <property type="project" value="InterPro"/>
</dbReference>
<evidence type="ECO:0000313" key="2">
    <source>
        <dbReference type="EMBL" id="OFW33272.1"/>
    </source>
</evidence>
<dbReference type="InterPro" id="IPR002937">
    <property type="entry name" value="Amino_oxidase"/>
</dbReference>
<accession>A0A1F2UJT4</accession>
<protein>
    <recommendedName>
        <fullName evidence="1">Amine oxidase domain-containing protein</fullName>
    </recommendedName>
</protein>
<dbReference type="AlphaFoldDB" id="A0A1F2UJT4"/>
<dbReference type="EMBL" id="MELI01000071">
    <property type="protein sequence ID" value="OFW33272.1"/>
    <property type="molecule type" value="Genomic_DNA"/>
</dbReference>
<proteinExistence type="predicted"/>
<dbReference type="PANTHER" id="PTHR42923:SF3">
    <property type="entry name" value="PROTOPORPHYRINOGEN OXIDASE"/>
    <property type="match status" value="1"/>
</dbReference>
<feature type="domain" description="Amine oxidase" evidence="1">
    <location>
        <begin position="2"/>
        <end position="107"/>
    </location>
</feature>
<sequence>MPDEEHVLVRVFVGGARNQHLAAIPDDEMLSMVKSELRDLMGIDAEPVDRWIFRWPGGMPQYTMGHLDRVAKIDELVAKHPGLYVAGGSYRGVGVPDCINSGAKAAESAMALI</sequence>
<name>A0A1F2UJT4_9ACTN</name>
<dbReference type="InterPro" id="IPR050464">
    <property type="entry name" value="Zeta_carotene_desat/Oxidored"/>
</dbReference>
<dbReference type="Gene3D" id="3.50.50.60">
    <property type="entry name" value="FAD/NAD(P)-binding domain"/>
    <property type="match status" value="1"/>
</dbReference>